<dbReference type="Proteomes" id="UP000447574">
    <property type="component" value="Unassembled WGS sequence"/>
</dbReference>
<keyword evidence="7 9" id="KW-0807">Transducer</keyword>
<dbReference type="RefSeq" id="WP_153332711.1">
    <property type="nucleotide sequence ID" value="NZ_CP181271.1"/>
</dbReference>
<evidence type="ECO:0000256" key="8">
    <source>
        <dbReference type="ARBA" id="ARBA00029447"/>
    </source>
</evidence>
<dbReference type="InterPro" id="IPR004090">
    <property type="entry name" value="Chemotax_Me-accpt_rcpt"/>
</dbReference>
<dbReference type="Proteomes" id="UP000470186">
    <property type="component" value="Unassembled WGS sequence"/>
</dbReference>
<dbReference type="SMART" id="SM00304">
    <property type="entry name" value="HAMP"/>
    <property type="match status" value="1"/>
</dbReference>
<evidence type="ECO:0000256" key="10">
    <source>
        <dbReference type="SAM" id="Phobius"/>
    </source>
</evidence>
<keyword evidence="2" id="KW-1003">Cell membrane</keyword>
<comment type="caution">
    <text evidence="15">The sequence shown here is derived from an EMBL/GenBank/DDBJ whole genome shotgun (WGS) entry which is preliminary data.</text>
</comment>
<keyword evidence="5 10" id="KW-1133">Transmembrane helix</keyword>
<dbReference type="GO" id="GO:0004888">
    <property type="term" value="F:transmembrane signaling receptor activity"/>
    <property type="evidence" value="ECO:0007669"/>
    <property type="project" value="InterPro"/>
</dbReference>
<evidence type="ECO:0000259" key="11">
    <source>
        <dbReference type="PROSITE" id="PS50111"/>
    </source>
</evidence>
<dbReference type="GO" id="GO:0005886">
    <property type="term" value="C:plasma membrane"/>
    <property type="evidence" value="ECO:0007669"/>
    <property type="project" value="UniProtKB-SubCell"/>
</dbReference>
<evidence type="ECO:0000313" key="16">
    <source>
        <dbReference type="EMBL" id="MQU43876.1"/>
    </source>
</evidence>
<dbReference type="PRINTS" id="PR00260">
    <property type="entry name" value="CHEMTRNSDUCR"/>
</dbReference>
<dbReference type="Gene3D" id="3.30.450.20">
    <property type="entry name" value="PAS domain"/>
    <property type="match status" value="1"/>
</dbReference>
<dbReference type="GO" id="GO:0007165">
    <property type="term" value="P:signal transduction"/>
    <property type="evidence" value="ECO:0007669"/>
    <property type="project" value="UniProtKB-KW"/>
</dbReference>
<keyword evidence="4 10" id="KW-0812">Transmembrane</keyword>
<evidence type="ECO:0000313" key="20">
    <source>
        <dbReference type="Proteomes" id="UP000478064"/>
    </source>
</evidence>
<dbReference type="EMBL" id="WIWF01000066">
    <property type="protein sequence ID" value="MQT75911.1"/>
    <property type="molecule type" value="Genomic_DNA"/>
</dbReference>
<evidence type="ECO:0000313" key="14">
    <source>
        <dbReference type="EMBL" id="MQU04727.1"/>
    </source>
</evidence>
<name>A0A6A7Z549_9PSED</name>
<comment type="subcellular location">
    <subcellularLocation>
        <location evidence="1">Cell membrane</location>
        <topology evidence="1">Multi-pass membrane protein</topology>
    </subcellularLocation>
</comment>
<keyword evidence="6 10" id="KW-0472">Membrane</keyword>
<evidence type="ECO:0000256" key="9">
    <source>
        <dbReference type="PROSITE-ProRule" id="PRU00284"/>
    </source>
</evidence>
<dbReference type="SMART" id="SM01049">
    <property type="entry name" value="Cache_2"/>
    <property type="match status" value="1"/>
</dbReference>
<dbReference type="Proteomes" id="UP000478064">
    <property type="component" value="Unassembled WGS sequence"/>
</dbReference>
<evidence type="ECO:0000313" key="13">
    <source>
        <dbReference type="EMBL" id="MQT75911.1"/>
    </source>
</evidence>
<feature type="domain" description="HAMP" evidence="12">
    <location>
        <begin position="213"/>
        <end position="267"/>
    </location>
</feature>
<dbReference type="PANTHER" id="PTHR32089">
    <property type="entry name" value="METHYL-ACCEPTING CHEMOTAXIS PROTEIN MCPB"/>
    <property type="match status" value="1"/>
</dbReference>
<dbReference type="Pfam" id="PF00015">
    <property type="entry name" value="MCPsignal"/>
    <property type="match status" value="1"/>
</dbReference>
<evidence type="ECO:0000313" key="15">
    <source>
        <dbReference type="EMBL" id="MQU31202.1"/>
    </source>
</evidence>
<dbReference type="CDD" id="cd11386">
    <property type="entry name" value="MCP_signal"/>
    <property type="match status" value="1"/>
</dbReference>
<dbReference type="SUPFAM" id="SSF58104">
    <property type="entry name" value="Methyl-accepting chemotaxis protein (MCP) signaling domain"/>
    <property type="match status" value="1"/>
</dbReference>
<evidence type="ECO:0000256" key="4">
    <source>
        <dbReference type="ARBA" id="ARBA00022692"/>
    </source>
</evidence>
<accession>A0A6A7Z549</accession>
<feature type="domain" description="Methyl-accepting transducer" evidence="11">
    <location>
        <begin position="272"/>
        <end position="508"/>
    </location>
</feature>
<evidence type="ECO:0000313" key="19">
    <source>
        <dbReference type="Proteomes" id="UP000470186"/>
    </source>
</evidence>
<reference evidence="17 18" key="1">
    <citation type="submission" date="2019-10" db="EMBL/GenBank/DDBJ databases">
        <title>Evaluation of single-gene subtyping targets for Pseudomonas.</title>
        <authorList>
            <person name="Reichler S.J."/>
            <person name="Orsi R.H."/>
            <person name="Wiedmann M."/>
            <person name="Martin N.H."/>
            <person name="Murphy S.I."/>
        </authorList>
    </citation>
    <scope>NUCLEOTIDE SEQUENCE [LARGE SCALE GENOMIC DNA]</scope>
    <source>
        <strain evidence="14 20">FSL R10-1637</strain>
        <strain evidence="16 18">FSL R10-1876</strain>
        <strain evidence="15 19">FSL R10-2107</strain>
        <strain evidence="13 17">FSL R10-2932</strain>
    </source>
</reference>
<dbReference type="CDD" id="cd06225">
    <property type="entry name" value="HAMP"/>
    <property type="match status" value="1"/>
</dbReference>
<evidence type="ECO:0000256" key="1">
    <source>
        <dbReference type="ARBA" id="ARBA00004651"/>
    </source>
</evidence>
<proteinExistence type="inferred from homology"/>
<dbReference type="EMBL" id="WIVU01000004">
    <property type="protein sequence ID" value="MQU04727.1"/>
    <property type="molecule type" value="Genomic_DNA"/>
</dbReference>
<keyword evidence="3" id="KW-0488">Methylation</keyword>
<dbReference type="EMBL" id="WIVX01000023">
    <property type="protein sequence ID" value="MQU31202.1"/>
    <property type="molecule type" value="Genomic_DNA"/>
</dbReference>
<keyword evidence="19" id="KW-1185">Reference proteome</keyword>
<evidence type="ECO:0000313" key="17">
    <source>
        <dbReference type="Proteomes" id="UP000447574"/>
    </source>
</evidence>
<evidence type="ECO:0000256" key="7">
    <source>
        <dbReference type="ARBA" id="ARBA00023224"/>
    </source>
</evidence>
<evidence type="ECO:0000256" key="3">
    <source>
        <dbReference type="ARBA" id="ARBA00022481"/>
    </source>
</evidence>
<evidence type="ECO:0000313" key="18">
    <source>
        <dbReference type="Proteomes" id="UP000466863"/>
    </source>
</evidence>
<gene>
    <name evidence="14" type="ORF">GHO27_03390</name>
    <name evidence="16" type="ORF">GHO28_15380</name>
    <name evidence="15" type="ORF">GHO30_07245</name>
    <name evidence="13" type="ORF">GHO37_16565</name>
</gene>
<evidence type="ECO:0000259" key="12">
    <source>
        <dbReference type="PROSITE" id="PS50885"/>
    </source>
</evidence>
<dbReference type="InterPro" id="IPR004089">
    <property type="entry name" value="MCPsignal_dom"/>
</dbReference>
<dbReference type="FunFam" id="1.10.287.950:FF:000001">
    <property type="entry name" value="Methyl-accepting chemotaxis sensory transducer"/>
    <property type="match status" value="1"/>
</dbReference>
<evidence type="ECO:0000256" key="2">
    <source>
        <dbReference type="ARBA" id="ARBA00022475"/>
    </source>
</evidence>
<dbReference type="EMBL" id="WIVV01000071">
    <property type="protein sequence ID" value="MQU43876.1"/>
    <property type="molecule type" value="Genomic_DNA"/>
</dbReference>
<dbReference type="GO" id="GO:0006935">
    <property type="term" value="P:chemotaxis"/>
    <property type="evidence" value="ECO:0007669"/>
    <property type="project" value="InterPro"/>
</dbReference>
<comment type="similarity">
    <text evidence="8">Belongs to the methyl-accepting chemotaxis (MCP) protein family.</text>
</comment>
<dbReference type="PROSITE" id="PS50885">
    <property type="entry name" value="HAMP"/>
    <property type="match status" value="1"/>
</dbReference>
<dbReference type="PANTHER" id="PTHR32089:SF112">
    <property type="entry name" value="LYSOZYME-LIKE PROTEIN-RELATED"/>
    <property type="match status" value="1"/>
</dbReference>
<dbReference type="Pfam" id="PF17200">
    <property type="entry name" value="sCache_2"/>
    <property type="match status" value="1"/>
</dbReference>
<dbReference type="AlphaFoldDB" id="A0A6A7Z549"/>
<dbReference type="InterPro" id="IPR003660">
    <property type="entry name" value="HAMP_dom"/>
</dbReference>
<dbReference type="Gene3D" id="1.10.287.950">
    <property type="entry name" value="Methyl-accepting chemotaxis protein"/>
    <property type="match status" value="1"/>
</dbReference>
<sequence>MNTLRTLSISQRLWLILIVAMAMLLALGLLMLKQIHDDLNEGKAQKTRHVVQAASGVLDYYHGLETAGSLSRDAAQQQALQVISKMRYDQGDYFWINDLRPFMVMHPTNPKLDGKDLSAIKDPDGVAIFNEMVALAKTQGSGNLAYRWPKPGAEEPVAKTSYVQVFEPWGWVIGSGVYIDDIQAEFQAQVWKASAAGLTIALFMVVLVRLIARSIARPLKEAVQAMSNIASGESDLTRSLDTHGRDEVTELARHFNTFTTKLRTVIRHLQSTATALEQSSTQIGNDATQAQQRCQQQASQMDQVATAINEVTYAVQEVAKNAEHAAGEMRGAQTQAELGQQNIDSSLKQIDQLSITIDQAVEVIRTLATQSSGIGSVLEVIRSIAEQTNLLALNAAIEAARAGEQGRGFAVVADEVRLLAQRTQKSTAEIQTMIEALQQHSDAAVNVIASSSQASQATIEQATQAGNSLTTIGQALSNLNELNASIASATLQQAHVVEDINQNVTQAAGLSQNTAKAAEQSSADSAHLKELSVQLNGLLGQFKV</sequence>
<dbReference type="InterPro" id="IPR033480">
    <property type="entry name" value="sCache_2"/>
</dbReference>
<feature type="transmembrane region" description="Helical" evidence="10">
    <location>
        <begin position="12"/>
        <end position="32"/>
    </location>
</feature>
<dbReference type="Pfam" id="PF00672">
    <property type="entry name" value="HAMP"/>
    <property type="match status" value="1"/>
</dbReference>
<evidence type="ECO:0000256" key="6">
    <source>
        <dbReference type="ARBA" id="ARBA00023136"/>
    </source>
</evidence>
<dbReference type="Proteomes" id="UP000466863">
    <property type="component" value="Unassembled WGS sequence"/>
</dbReference>
<dbReference type="SMART" id="SM00283">
    <property type="entry name" value="MA"/>
    <property type="match status" value="1"/>
</dbReference>
<dbReference type="PROSITE" id="PS50111">
    <property type="entry name" value="CHEMOTAXIS_TRANSDUC_2"/>
    <property type="match status" value="1"/>
</dbReference>
<organism evidence="15 19">
    <name type="scientific">Pseudomonas helleri</name>
    <dbReference type="NCBI Taxonomy" id="1608996"/>
    <lineage>
        <taxon>Bacteria</taxon>
        <taxon>Pseudomonadati</taxon>
        <taxon>Pseudomonadota</taxon>
        <taxon>Gammaproteobacteria</taxon>
        <taxon>Pseudomonadales</taxon>
        <taxon>Pseudomonadaceae</taxon>
        <taxon>Pseudomonas</taxon>
    </lineage>
</organism>
<protein>
    <submittedName>
        <fullName evidence="15">HAMP domain-containing protein</fullName>
    </submittedName>
</protein>
<evidence type="ECO:0000256" key="5">
    <source>
        <dbReference type="ARBA" id="ARBA00022989"/>
    </source>
</evidence>